<evidence type="ECO:0000313" key="1">
    <source>
        <dbReference type="EMBL" id="MDC2889130.1"/>
    </source>
</evidence>
<dbReference type="EMBL" id="JAQOMS010000002">
    <property type="protein sequence ID" value="MDC2889130.1"/>
    <property type="molecule type" value="Genomic_DNA"/>
</dbReference>
<keyword evidence="2" id="KW-1185">Reference proteome</keyword>
<name>A0ABT5FER2_9GAMM</name>
<dbReference type="PROSITE" id="PS51257">
    <property type="entry name" value="PROKAR_LIPOPROTEIN"/>
    <property type="match status" value="1"/>
</dbReference>
<proteinExistence type="predicted"/>
<organism evidence="1 2">
    <name type="scientific">Psychrosphaera algicola</name>
    <dbReference type="NCBI Taxonomy" id="3023714"/>
    <lineage>
        <taxon>Bacteria</taxon>
        <taxon>Pseudomonadati</taxon>
        <taxon>Pseudomonadota</taxon>
        <taxon>Gammaproteobacteria</taxon>
        <taxon>Alteromonadales</taxon>
        <taxon>Pseudoalteromonadaceae</taxon>
        <taxon>Psychrosphaera</taxon>
    </lineage>
</organism>
<reference evidence="1 2" key="1">
    <citation type="submission" date="2023-01" db="EMBL/GenBank/DDBJ databases">
        <title>Psychrosphaera sp. nov., isolated from marine algae.</title>
        <authorList>
            <person name="Bayburt H."/>
            <person name="Choi B.J."/>
            <person name="Kim J.M."/>
            <person name="Choi D.G."/>
            <person name="Jeon C.O."/>
        </authorList>
    </citation>
    <scope>NUCLEOTIDE SEQUENCE [LARGE SCALE GENOMIC DNA]</scope>
    <source>
        <strain evidence="1 2">G1-22</strain>
    </source>
</reference>
<accession>A0ABT5FER2</accession>
<sequence length="183" mass="20811">MKNFEPLVTKHKFQTPLKVCASFCISLFMLACSGVDVKYPEKTTNNLVPNNVSSTITVARSAYKFEDKDIQVPSNFDTQGLNSCNFSIDNESSTCPLKKKNVRIYFGDNRIVTTNEQERNAMEQLTNDRLGLMLENQLAGVNRFRIVTRDTITETEQTQQFMEQDAMELAQVIANKKFCVQTT</sequence>
<evidence type="ECO:0000313" key="2">
    <source>
        <dbReference type="Proteomes" id="UP001528411"/>
    </source>
</evidence>
<gene>
    <name evidence="1" type="ORF">PN838_10600</name>
</gene>
<dbReference type="Proteomes" id="UP001528411">
    <property type="component" value="Unassembled WGS sequence"/>
</dbReference>
<dbReference type="RefSeq" id="WP_272180632.1">
    <property type="nucleotide sequence ID" value="NZ_JAQOMS010000002.1"/>
</dbReference>
<protein>
    <submittedName>
        <fullName evidence="1">Uncharacterized protein</fullName>
    </submittedName>
</protein>
<comment type="caution">
    <text evidence="1">The sequence shown here is derived from an EMBL/GenBank/DDBJ whole genome shotgun (WGS) entry which is preliminary data.</text>
</comment>